<dbReference type="Gene3D" id="2.40.70.10">
    <property type="entry name" value="Acid Proteases"/>
    <property type="match status" value="1"/>
</dbReference>
<keyword evidence="5" id="KW-1133">Transmembrane helix</keyword>
<dbReference type="EMBL" id="JABCKI010000063">
    <property type="protein sequence ID" value="KAG5653269.1"/>
    <property type="molecule type" value="Genomic_DNA"/>
</dbReference>
<dbReference type="PANTHER" id="PTHR47966">
    <property type="entry name" value="BETA-SITE APP-CLEAVING ENZYME, ISOFORM A-RELATED"/>
    <property type="match status" value="1"/>
</dbReference>
<dbReference type="AlphaFoldDB" id="A0A9P7GNU7"/>
<feature type="domain" description="Peptidase A1" evidence="6">
    <location>
        <begin position="1"/>
        <end position="278"/>
    </location>
</feature>
<keyword evidence="5" id="KW-0472">Membrane</keyword>
<proteinExistence type="inferred from homology"/>
<sequence>MCINGFSNLLVSSVGGQEFSVILDTGSSDLTQGLGLANNANSGILGLCFPAIAAISLTDGNTILDNILSNFDEPNRFFAFKLGRGSGPDDSTSSFTFGDIDRNITCDLESFLFTPVSKAGTDSYDYWKLHLQSLTVDNVTLPISPSLVPGAKFPVAVLDTGTTLILGPTRDVETFWNTVDQNGTRMNDMTGLWEVRCERGVSVNFLIGETGRERPFPIDPGDINWAEGGSEDGWCIGGIQANDGVNSGDWLLGDVFLRNVYVTHHVANTTHPPLIGLLGMTDTSESMAQFRMERGPEESHTTRHWTRKHVPQAASPMTGLVYTVSAVCGFVLGAIVTLFVTIRRGQAFFS</sequence>
<evidence type="ECO:0000259" key="6">
    <source>
        <dbReference type="PROSITE" id="PS51767"/>
    </source>
</evidence>
<evidence type="ECO:0000256" key="3">
    <source>
        <dbReference type="PIRSR" id="PIRSR601461-2"/>
    </source>
</evidence>
<protein>
    <recommendedName>
        <fullName evidence="6">Peptidase A1 domain-containing protein</fullName>
    </recommendedName>
</protein>
<keyword evidence="4" id="KW-0378">Hydrolase</keyword>
<dbReference type="InterPro" id="IPR033121">
    <property type="entry name" value="PEPTIDASE_A1"/>
</dbReference>
<keyword evidence="8" id="KW-1185">Reference proteome</keyword>
<feature type="transmembrane region" description="Helical" evidence="5">
    <location>
        <begin position="320"/>
        <end position="342"/>
    </location>
</feature>
<dbReference type="GO" id="GO:0006508">
    <property type="term" value="P:proteolysis"/>
    <property type="evidence" value="ECO:0007669"/>
    <property type="project" value="UniProtKB-KW"/>
</dbReference>
<dbReference type="InterPro" id="IPR021109">
    <property type="entry name" value="Peptidase_aspartic_dom_sf"/>
</dbReference>
<dbReference type="SUPFAM" id="SSF50630">
    <property type="entry name" value="Acid proteases"/>
    <property type="match status" value="1"/>
</dbReference>
<keyword evidence="4" id="KW-0645">Protease</keyword>
<keyword evidence="3" id="KW-1015">Disulfide bond</keyword>
<comment type="similarity">
    <text evidence="1 4">Belongs to the peptidase A1 family.</text>
</comment>
<dbReference type="PROSITE" id="PS00141">
    <property type="entry name" value="ASP_PROTEASE"/>
    <property type="match status" value="1"/>
</dbReference>
<evidence type="ECO:0000313" key="7">
    <source>
        <dbReference type="EMBL" id="KAG5653269.1"/>
    </source>
</evidence>
<dbReference type="InterPro" id="IPR001969">
    <property type="entry name" value="Aspartic_peptidase_AS"/>
</dbReference>
<evidence type="ECO:0000256" key="2">
    <source>
        <dbReference type="ARBA" id="ARBA00022750"/>
    </source>
</evidence>
<dbReference type="PROSITE" id="PS51767">
    <property type="entry name" value="PEPTIDASE_A1"/>
    <property type="match status" value="1"/>
</dbReference>
<dbReference type="OrthoDB" id="15189at2759"/>
<gene>
    <name evidence="7" type="ORF">H0H81_001429</name>
</gene>
<dbReference type="CDD" id="cd05471">
    <property type="entry name" value="pepsin_like"/>
    <property type="match status" value="1"/>
</dbReference>
<keyword evidence="2 4" id="KW-0064">Aspartyl protease</keyword>
<dbReference type="PANTHER" id="PTHR47966:SF51">
    <property type="entry name" value="BETA-SITE APP-CLEAVING ENZYME, ISOFORM A-RELATED"/>
    <property type="match status" value="1"/>
</dbReference>
<reference evidence="7" key="1">
    <citation type="submission" date="2021-02" db="EMBL/GenBank/DDBJ databases">
        <authorList>
            <person name="Nieuwenhuis M."/>
            <person name="Van De Peppel L.J.J."/>
        </authorList>
    </citation>
    <scope>NUCLEOTIDE SEQUENCE</scope>
    <source>
        <strain evidence="7">D49</strain>
    </source>
</reference>
<dbReference type="Pfam" id="PF00026">
    <property type="entry name" value="Asp"/>
    <property type="match status" value="1"/>
</dbReference>
<dbReference type="InterPro" id="IPR001461">
    <property type="entry name" value="Aspartic_peptidase_A1"/>
</dbReference>
<comment type="caution">
    <text evidence="7">The sequence shown here is derived from an EMBL/GenBank/DDBJ whole genome shotgun (WGS) entry which is preliminary data.</text>
</comment>
<name>A0A9P7GNU7_9AGAR</name>
<evidence type="ECO:0000256" key="4">
    <source>
        <dbReference type="RuleBase" id="RU000454"/>
    </source>
</evidence>
<organism evidence="7 8">
    <name type="scientific">Sphagnurus paluster</name>
    <dbReference type="NCBI Taxonomy" id="117069"/>
    <lineage>
        <taxon>Eukaryota</taxon>
        <taxon>Fungi</taxon>
        <taxon>Dikarya</taxon>
        <taxon>Basidiomycota</taxon>
        <taxon>Agaricomycotina</taxon>
        <taxon>Agaricomycetes</taxon>
        <taxon>Agaricomycetidae</taxon>
        <taxon>Agaricales</taxon>
        <taxon>Tricholomatineae</taxon>
        <taxon>Lyophyllaceae</taxon>
        <taxon>Sphagnurus</taxon>
    </lineage>
</organism>
<dbReference type="GO" id="GO:0004190">
    <property type="term" value="F:aspartic-type endopeptidase activity"/>
    <property type="evidence" value="ECO:0007669"/>
    <property type="project" value="UniProtKB-KW"/>
</dbReference>
<evidence type="ECO:0000313" key="8">
    <source>
        <dbReference type="Proteomes" id="UP000717328"/>
    </source>
</evidence>
<dbReference type="InterPro" id="IPR034164">
    <property type="entry name" value="Pepsin-like_dom"/>
</dbReference>
<accession>A0A9P7GNU7</accession>
<evidence type="ECO:0000256" key="1">
    <source>
        <dbReference type="ARBA" id="ARBA00007447"/>
    </source>
</evidence>
<feature type="disulfide bond" evidence="3">
    <location>
        <begin position="197"/>
        <end position="235"/>
    </location>
</feature>
<keyword evidence="5" id="KW-0812">Transmembrane</keyword>
<reference evidence="7" key="2">
    <citation type="submission" date="2021-10" db="EMBL/GenBank/DDBJ databases">
        <title>Phylogenomics reveals ancestral predisposition of the termite-cultivated fungus Termitomyces towards a domesticated lifestyle.</title>
        <authorList>
            <person name="Auxier B."/>
            <person name="Grum-Grzhimaylo A."/>
            <person name="Cardenas M.E."/>
            <person name="Lodge J.D."/>
            <person name="Laessoe T."/>
            <person name="Pedersen O."/>
            <person name="Smith M.E."/>
            <person name="Kuyper T.W."/>
            <person name="Franco-Molano E.A."/>
            <person name="Baroni T.J."/>
            <person name="Aanen D.K."/>
        </authorList>
    </citation>
    <scope>NUCLEOTIDE SEQUENCE</scope>
    <source>
        <strain evidence="7">D49</strain>
    </source>
</reference>
<dbReference type="PRINTS" id="PR00792">
    <property type="entry name" value="PEPSIN"/>
</dbReference>
<dbReference type="Proteomes" id="UP000717328">
    <property type="component" value="Unassembled WGS sequence"/>
</dbReference>
<evidence type="ECO:0000256" key="5">
    <source>
        <dbReference type="SAM" id="Phobius"/>
    </source>
</evidence>